<dbReference type="PROSITE" id="PS50088">
    <property type="entry name" value="ANK_REPEAT"/>
    <property type="match status" value="3"/>
</dbReference>
<feature type="compositionally biased region" description="Low complexity" evidence="4">
    <location>
        <begin position="254"/>
        <end position="270"/>
    </location>
</feature>
<evidence type="ECO:0000256" key="3">
    <source>
        <dbReference type="PROSITE-ProRule" id="PRU00023"/>
    </source>
</evidence>
<evidence type="ECO:0000313" key="6">
    <source>
        <dbReference type="Proteomes" id="UP000235965"/>
    </source>
</evidence>
<dbReference type="PANTHER" id="PTHR24193">
    <property type="entry name" value="ANKYRIN REPEAT PROTEIN"/>
    <property type="match status" value="1"/>
</dbReference>
<organism evidence="5 6">
    <name type="scientific">Cryptotermes secundus</name>
    <dbReference type="NCBI Taxonomy" id="105785"/>
    <lineage>
        <taxon>Eukaryota</taxon>
        <taxon>Metazoa</taxon>
        <taxon>Ecdysozoa</taxon>
        <taxon>Arthropoda</taxon>
        <taxon>Hexapoda</taxon>
        <taxon>Insecta</taxon>
        <taxon>Pterygota</taxon>
        <taxon>Neoptera</taxon>
        <taxon>Polyneoptera</taxon>
        <taxon>Dictyoptera</taxon>
        <taxon>Blattodea</taxon>
        <taxon>Blattoidea</taxon>
        <taxon>Termitoidae</taxon>
        <taxon>Kalotermitidae</taxon>
        <taxon>Cryptotermitinae</taxon>
        <taxon>Cryptotermes</taxon>
    </lineage>
</organism>
<dbReference type="GO" id="GO:0045944">
    <property type="term" value="P:positive regulation of transcription by RNA polymerase II"/>
    <property type="evidence" value="ECO:0007669"/>
    <property type="project" value="TreeGrafter"/>
</dbReference>
<feature type="region of interest" description="Disordered" evidence="4">
    <location>
        <begin position="469"/>
        <end position="490"/>
    </location>
</feature>
<dbReference type="InterPro" id="IPR036770">
    <property type="entry name" value="Ankyrin_rpt-contain_sf"/>
</dbReference>
<feature type="repeat" description="ANK" evidence="3">
    <location>
        <begin position="150"/>
        <end position="182"/>
    </location>
</feature>
<dbReference type="Proteomes" id="UP000235965">
    <property type="component" value="Unassembled WGS sequence"/>
</dbReference>
<evidence type="ECO:0000313" key="5">
    <source>
        <dbReference type="EMBL" id="PNF26645.1"/>
    </source>
</evidence>
<comment type="caution">
    <text evidence="5">The sequence shown here is derived from an EMBL/GenBank/DDBJ whole genome shotgun (WGS) entry which is preliminary data.</text>
</comment>
<evidence type="ECO:0000256" key="2">
    <source>
        <dbReference type="ARBA" id="ARBA00023043"/>
    </source>
</evidence>
<gene>
    <name evidence="5" type="ORF">B7P43_G06839</name>
</gene>
<feature type="region of interest" description="Disordered" evidence="4">
    <location>
        <begin position="245"/>
        <end position="302"/>
    </location>
</feature>
<dbReference type="PROSITE" id="PS50297">
    <property type="entry name" value="ANK_REP_REGION"/>
    <property type="match status" value="3"/>
</dbReference>
<dbReference type="InParanoid" id="A0A2J7QDI8"/>
<dbReference type="AlphaFoldDB" id="A0A2J7QDI8"/>
<keyword evidence="2 3" id="KW-0040">ANK repeat</keyword>
<dbReference type="SMART" id="SM00248">
    <property type="entry name" value="ANK"/>
    <property type="match status" value="4"/>
</dbReference>
<keyword evidence="6" id="KW-1185">Reference proteome</keyword>
<dbReference type="InterPro" id="IPR050663">
    <property type="entry name" value="Ankyrin-SOCS_Box"/>
</dbReference>
<protein>
    <submittedName>
        <fullName evidence="5">Uncharacterized protein</fullName>
    </submittedName>
</protein>
<feature type="compositionally biased region" description="Polar residues" evidence="4">
    <location>
        <begin position="481"/>
        <end position="490"/>
    </location>
</feature>
<accession>A0A2J7QDI8</accession>
<dbReference type="GO" id="GO:0005634">
    <property type="term" value="C:nucleus"/>
    <property type="evidence" value="ECO:0007669"/>
    <property type="project" value="TreeGrafter"/>
</dbReference>
<dbReference type="Gene3D" id="1.25.40.20">
    <property type="entry name" value="Ankyrin repeat-containing domain"/>
    <property type="match status" value="1"/>
</dbReference>
<dbReference type="STRING" id="105785.A0A2J7QDI8"/>
<keyword evidence="1" id="KW-0677">Repeat</keyword>
<dbReference type="EMBL" id="NEVH01015820">
    <property type="protein sequence ID" value="PNF26645.1"/>
    <property type="molecule type" value="Genomic_DNA"/>
</dbReference>
<proteinExistence type="predicted"/>
<name>A0A2J7QDI8_9NEOP</name>
<dbReference type="SUPFAM" id="SSF48403">
    <property type="entry name" value="Ankyrin repeat"/>
    <property type="match status" value="1"/>
</dbReference>
<reference evidence="5 6" key="1">
    <citation type="submission" date="2017-12" db="EMBL/GenBank/DDBJ databases">
        <title>Hemimetabolous genomes reveal molecular basis of termite eusociality.</title>
        <authorList>
            <person name="Harrison M.C."/>
            <person name="Jongepier E."/>
            <person name="Robertson H.M."/>
            <person name="Arning N."/>
            <person name="Bitard-Feildel T."/>
            <person name="Chao H."/>
            <person name="Childers C.P."/>
            <person name="Dinh H."/>
            <person name="Doddapaneni H."/>
            <person name="Dugan S."/>
            <person name="Gowin J."/>
            <person name="Greiner C."/>
            <person name="Han Y."/>
            <person name="Hu H."/>
            <person name="Hughes D.S.T."/>
            <person name="Huylmans A.-K."/>
            <person name="Kemena C."/>
            <person name="Kremer L.P.M."/>
            <person name="Lee S.L."/>
            <person name="Lopez-Ezquerra A."/>
            <person name="Mallet L."/>
            <person name="Monroy-Kuhn J.M."/>
            <person name="Moser A."/>
            <person name="Murali S.C."/>
            <person name="Muzny D.M."/>
            <person name="Otani S."/>
            <person name="Piulachs M.-D."/>
            <person name="Poelchau M."/>
            <person name="Qu J."/>
            <person name="Schaub F."/>
            <person name="Wada-Katsumata A."/>
            <person name="Worley K.C."/>
            <person name="Xie Q."/>
            <person name="Ylla G."/>
            <person name="Poulsen M."/>
            <person name="Gibbs R.A."/>
            <person name="Schal C."/>
            <person name="Richards S."/>
            <person name="Belles X."/>
            <person name="Korb J."/>
            <person name="Bornberg-Bauer E."/>
        </authorList>
    </citation>
    <scope>NUCLEOTIDE SEQUENCE [LARGE SCALE GENOMIC DNA]</scope>
    <source>
        <tissue evidence="5">Whole body</tissue>
    </source>
</reference>
<evidence type="ECO:0000256" key="1">
    <source>
        <dbReference type="ARBA" id="ARBA00022737"/>
    </source>
</evidence>
<dbReference type="PRINTS" id="PR01415">
    <property type="entry name" value="ANKYRIN"/>
</dbReference>
<feature type="repeat" description="ANK" evidence="3">
    <location>
        <begin position="84"/>
        <end position="116"/>
    </location>
</feature>
<dbReference type="OrthoDB" id="341259at2759"/>
<dbReference type="InterPro" id="IPR002110">
    <property type="entry name" value="Ankyrin_rpt"/>
</dbReference>
<dbReference type="GO" id="GO:0000976">
    <property type="term" value="F:transcription cis-regulatory region binding"/>
    <property type="evidence" value="ECO:0007669"/>
    <property type="project" value="TreeGrafter"/>
</dbReference>
<dbReference type="PANTHER" id="PTHR24193:SF128">
    <property type="entry name" value="GA-BINDING PROTEIN SUBUNIT BETA-1"/>
    <property type="match status" value="1"/>
</dbReference>
<sequence>MQAIMATEEVESLDPTMLIPTYNSKCVAIRNLDVSGNVTTVRPCAPALSLVELGKKLLLSAKEGDTDQVRLLMSKGAPFTTDWLGTSPLHLAAQYGHVSTAEVLLRAGISRDARTKVERTPLHIAAQEGNTAIVRLLLSHGAEVDSKDMLRMTPLHWAVEREHVDTVEVLLQNYANPHDVNKFDKTAFHIALDNNRHDIVQLLQSAAERLKPLQSLSASASQQAMEDATLAATQSLAIELAQVPTPAHQEEVQTSTTTSSTAEIVSSRSSPVERREVLAQFPKKARTSVNTEGSSHQKRHQGSATLKLLQAHGITMLPADETTLVASAVESGQTVVLTEAGKLALNLTQENTSNTGYSKTTTGNTAAIVSRKATPITLPATAKKKVITIRAGQIIGKSGPNILKRVDPDSLSGPPAKLLVTRAGVPVSTASKNTMNAMTLSVSNVNELATITRQLQEARREAEEYKKLYSRKEREAEEYKQQLQNMTQAK</sequence>
<dbReference type="Pfam" id="PF12796">
    <property type="entry name" value="Ank_2"/>
    <property type="match status" value="2"/>
</dbReference>
<feature type="compositionally biased region" description="Basic and acidic residues" evidence="4">
    <location>
        <begin position="469"/>
        <end position="480"/>
    </location>
</feature>
<evidence type="ECO:0000256" key="4">
    <source>
        <dbReference type="SAM" id="MobiDB-lite"/>
    </source>
</evidence>
<feature type="repeat" description="ANK" evidence="3">
    <location>
        <begin position="117"/>
        <end position="149"/>
    </location>
</feature>